<keyword evidence="1" id="KW-0812">Transmembrane</keyword>
<dbReference type="Gene3D" id="1.10.3730.20">
    <property type="match status" value="1"/>
</dbReference>
<comment type="caution">
    <text evidence="2">The sequence shown here is derived from an EMBL/GenBank/DDBJ whole genome shotgun (WGS) entry which is preliminary data.</text>
</comment>
<feature type="transmembrane region" description="Helical" evidence="1">
    <location>
        <begin position="47"/>
        <end position="64"/>
    </location>
</feature>
<accession>A0ABW9B5B8</accession>
<evidence type="ECO:0000256" key="1">
    <source>
        <dbReference type="SAM" id="Phobius"/>
    </source>
</evidence>
<dbReference type="EMBL" id="JAQQEZ010000055">
    <property type="protein sequence ID" value="MFM0007186.1"/>
    <property type="molecule type" value="Genomic_DNA"/>
</dbReference>
<organism evidence="2 3">
    <name type="scientific">Paraburkholderia dipogonis</name>
    <dbReference type="NCBI Taxonomy" id="1211383"/>
    <lineage>
        <taxon>Bacteria</taxon>
        <taxon>Pseudomonadati</taxon>
        <taxon>Pseudomonadota</taxon>
        <taxon>Betaproteobacteria</taxon>
        <taxon>Burkholderiales</taxon>
        <taxon>Burkholderiaceae</taxon>
        <taxon>Paraburkholderia</taxon>
    </lineage>
</organism>
<evidence type="ECO:0000313" key="2">
    <source>
        <dbReference type="EMBL" id="MFM0007186.1"/>
    </source>
</evidence>
<gene>
    <name evidence="2" type="ORF">PQR57_40305</name>
</gene>
<keyword evidence="1" id="KW-0472">Membrane</keyword>
<keyword evidence="3" id="KW-1185">Reference proteome</keyword>
<keyword evidence="1" id="KW-1133">Transmembrane helix</keyword>
<reference evidence="2 3" key="1">
    <citation type="journal article" date="2024" name="Chem. Sci.">
        <title>Discovery of megapolipeptins by genome mining of a Burkholderiales bacteria collection.</title>
        <authorList>
            <person name="Paulo B.S."/>
            <person name="Recchia M.J.J."/>
            <person name="Lee S."/>
            <person name="Fergusson C.H."/>
            <person name="Romanowski S.B."/>
            <person name="Hernandez A."/>
            <person name="Krull N."/>
            <person name="Liu D.Y."/>
            <person name="Cavanagh H."/>
            <person name="Bos A."/>
            <person name="Gray C.A."/>
            <person name="Murphy B.T."/>
            <person name="Linington R.G."/>
            <person name="Eustaquio A.S."/>
        </authorList>
    </citation>
    <scope>NUCLEOTIDE SEQUENCE [LARGE SCALE GENOMIC DNA]</scope>
    <source>
        <strain evidence="2 3">RL17-350-BIC-A</strain>
    </source>
</reference>
<dbReference type="InterPro" id="IPR037185">
    <property type="entry name" value="EmrE-like"/>
</dbReference>
<dbReference type="Proteomes" id="UP001629230">
    <property type="component" value="Unassembled WGS sequence"/>
</dbReference>
<sequence>MSILFLLLSGTFSAMASILLRVAGKIVVAQGDVLIAGFASRPLLLRMAAIGAYGAGFLFYALALRRVELSVAYPLMVAVTILEILLFGFFAGEAVSLRTLAGAALLLASVLLLYLPAAAPVRP</sequence>
<dbReference type="RefSeq" id="WP_132377437.1">
    <property type="nucleotide sequence ID" value="NZ_JAQQEZ010000055.1"/>
</dbReference>
<feature type="transmembrane region" description="Helical" evidence="1">
    <location>
        <begin position="71"/>
        <end position="91"/>
    </location>
</feature>
<feature type="transmembrane region" description="Helical" evidence="1">
    <location>
        <begin position="97"/>
        <end position="117"/>
    </location>
</feature>
<proteinExistence type="predicted"/>
<evidence type="ECO:0000313" key="3">
    <source>
        <dbReference type="Proteomes" id="UP001629230"/>
    </source>
</evidence>
<protein>
    <submittedName>
        <fullName evidence="2">Ligand-binding protein SH3</fullName>
    </submittedName>
</protein>
<name>A0ABW9B5B8_9BURK</name>
<dbReference type="SUPFAM" id="SSF103481">
    <property type="entry name" value="Multidrug resistance efflux transporter EmrE"/>
    <property type="match status" value="1"/>
</dbReference>